<gene>
    <name evidence="1" type="ORF">SAMN05421880_1142</name>
</gene>
<dbReference type="Proteomes" id="UP000199561">
    <property type="component" value="Unassembled WGS sequence"/>
</dbReference>
<reference evidence="1 2" key="1">
    <citation type="submission" date="2016-10" db="EMBL/GenBank/DDBJ databases">
        <authorList>
            <person name="de Groot N.N."/>
        </authorList>
    </citation>
    <scope>NUCLEOTIDE SEQUENCE [LARGE SCALE GENOMIC DNA]</scope>
    <source>
        <strain evidence="1 2">Nm146</strain>
    </source>
</reference>
<organism evidence="1 2">
    <name type="scientific">Nitrosomonas nitrosa</name>
    <dbReference type="NCBI Taxonomy" id="52442"/>
    <lineage>
        <taxon>Bacteria</taxon>
        <taxon>Pseudomonadati</taxon>
        <taxon>Pseudomonadota</taxon>
        <taxon>Betaproteobacteria</taxon>
        <taxon>Nitrosomonadales</taxon>
        <taxon>Nitrosomonadaceae</taxon>
        <taxon>Nitrosomonas</taxon>
    </lineage>
</organism>
<dbReference type="STRING" id="52442.SAMN05421880_1142"/>
<accession>A0A1I4Q6U4</accession>
<dbReference type="AlphaFoldDB" id="A0A1I4Q6U4"/>
<evidence type="ECO:0000313" key="1">
    <source>
        <dbReference type="EMBL" id="SFM35789.1"/>
    </source>
</evidence>
<proteinExistence type="predicted"/>
<protein>
    <submittedName>
        <fullName evidence="1">Uncharacterized protein</fullName>
    </submittedName>
</protein>
<evidence type="ECO:0000313" key="2">
    <source>
        <dbReference type="Proteomes" id="UP000199561"/>
    </source>
</evidence>
<keyword evidence="2" id="KW-1185">Reference proteome</keyword>
<dbReference type="RefSeq" id="WP_090668768.1">
    <property type="nucleotide sequence ID" value="NZ_FOUF01000014.1"/>
</dbReference>
<dbReference type="EMBL" id="FOUF01000014">
    <property type="protein sequence ID" value="SFM35789.1"/>
    <property type="molecule type" value="Genomic_DNA"/>
</dbReference>
<name>A0A1I4Q6U4_9PROT</name>
<sequence>MINAEIDEEIALIKSYGKLVYPIIDGYIISLDKKRFIKVTRPVTPSALREFENYLETLFNLTYSAYSQQFHFSTNELIDISLAAVNRTQFLTLHTIGYENVIDMGLAFVWSYNSSQLLPTENQVCLQLIKRQINESIYQDAMGLIREYRRQGALGDICRIGRVNLVTNENIKNGTAALLSYAGLINSWRVPHIVGYTNYARFVYFNKVVGFGRNHGKYVVLDDNRNGNLVFIYKVKDLYSKYFLDF</sequence>